<accession>A0A9P1IE91</accession>
<organism evidence="1 2">
    <name type="scientific">Caenorhabditis angaria</name>
    <dbReference type="NCBI Taxonomy" id="860376"/>
    <lineage>
        <taxon>Eukaryota</taxon>
        <taxon>Metazoa</taxon>
        <taxon>Ecdysozoa</taxon>
        <taxon>Nematoda</taxon>
        <taxon>Chromadorea</taxon>
        <taxon>Rhabditida</taxon>
        <taxon>Rhabditina</taxon>
        <taxon>Rhabditomorpha</taxon>
        <taxon>Rhabditoidea</taxon>
        <taxon>Rhabditidae</taxon>
        <taxon>Peloderinae</taxon>
        <taxon>Caenorhabditis</taxon>
    </lineage>
</organism>
<keyword evidence="2" id="KW-1185">Reference proteome</keyword>
<dbReference type="AlphaFoldDB" id="A0A9P1IE91"/>
<name>A0A9P1IE91_9PELO</name>
<sequence length="103" mass="11588">MESIQAKNARKAEISCNSLARRQSWPCYRRFLPTSLISLRSIHPISNLPLPIDFFCTKIVVARTSSRGNPKTCGDVEEFAEVGAEIDVYGETELVEPVDDVFR</sequence>
<dbReference type="EMBL" id="CANHGI010000002">
    <property type="protein sequence ID" value="CAI5443549.1"/>
    <property type="molecule type" value="Genomic_DNA"/>
</dbReference>
<evidence type="ECO:0000313" key="2">
    <source>
        <dbReference type="Proteomes" id="UP001152747"/>
    </source>
</evidence>
<evidence type="ECO:0000313" key="1">
    <source>
        <dbReference type="EMBL" id="CAI5443549.1"/>
    </source>
</evidence>
<gene>
    <name evidence="1" type="ORF">CAMP_LOCUS6186</name>
</gene>
<proteinExistence type="predicted"/>
<protein>
    <submittedName>
        <fullName evidence="1">Uncharacterized protein</fullName>
    </submittedName>
</protein>
<comment type="caution">
    <text evidence="1">The sequence shown here is derived from an EMBL/GenBank/DDBJ whole genome shotgun (WGS) entry which is preliminary data.</text>
</comment>
<reference evidence="1" key="1">
    <citation type="submission" date="2022-11" db="EMBL/GenBank/DDBJ databases">
        <authorList>
            <person name="Kikuchi T."/>
        </authorList>
    </citation>
    <scope>NUCLEOTIDE SEQUENCE</scope>
    <source>
        <strain evidence="1">PS1010</strain>
    </source>
</reference>
<dbReference type="Proteomes" id="UP001152747">
    <property type="component" value="Unassembled WGS sequence"/>
</dbReference>